<dbReference type="Proteomes" id="UP000887116">
    <property type="component" value="Unassembled WGS sequence"/>
</dbReference>
<keyword evidence="2" id="KW-1185">Reference proteome</keyword>
<name>A0A8X6FEF0_TRICU</name>
<evidence type="ECO:0000313" key="2">
    <source>
        <dbReference type="Proteomes" id="UP000887116"/>
    </source>
</evidence>
<proteinExistence type="predicted"/>
<organism evidence="1 2">
    <name type="scientific">Trichonephila clavata</name>
    <name type="common">Joro spider</name>
    <name type="synonym">Nephila clavata</name>
    <dbReference type="NCBI Taxonomy" id="2740835"/>
    <lineage>
        <taxon>Eukaryota</taxon>
        <taxon>Metazoa</taxon>
        <taxon>Ecdysozoa</taxon>
        <taxon>Arthropoda</taxon>
        <taxon>Chelicerata</taxon>
        <taxon>Arachnida</taxon>
        <taxon>Araneae</taxon>
        <taxon>Araneomorphae</taxon>
        <taxon>Entelegynae</taxon>
        <taxon>Araneoidea</taxon>
        <taxon>Nephilidae</taxon>
        <taxon>Trichonephila</taxon>
    </lineage>
</organism>
<dbReference type="EMBL" id="BMAO01031747">
    <property type="protein sequence ID" value="GFQ77352.1"/>
    <property type="molecule type" value="Genomic_DNA"/>
</dbReference>
<accession>A0A8X6FEF0</accession>
<sequence>MLVCSLPVYSLEDPQGRHVFTLKRSTAQKFQHQLSNTDIPRIKKQFSEEYLLDLARLLQVKFVVIISDMISSAIVVDAWLEERHNVSRETEFERMNSLFLRRALR</sequence>
<gene>
    <name evidence="1" type="ORF">TNCT_94401</name>
</gene>
<evidence type="ECO:0000313" key="1">
    <source>
        <dbReference type="EMBL" id="GFQ77352.1"/>
    </source>
</evidence>
<comment type="caution">
    <text evidence="1">The sequence shown here is derived from an EMBL/GenBank/DDBJ whole genome shotgun (WGS) entry which is preliminary data.</text>
</comment>
<protein>
    <submittedName>
        <fullName evidence="1">Uncharacterized protein</fullName>
    </submittedName>
</protein>
<dbReference type="AlphaFoldDB" id="A0A8X6FEF0"/>
<reference evidence="1" key="1">
    <citation type="submission" date="2020-07" db="EMBL/GenBank/DDBJ databases">
        <title>Multicomponent nature underlies the extraordinary mechanical properties of spider dragline silk.</title>
        <authorList>
            <person name="Kono N."/>
            <person name="Nakamura H."/>
            <person name="Mori M."/>
            <person name="Yoshida Y."/>
            <person name="Ohtoshi R."/>
            <person name="Malay A.D."/>
            <person name="Moran D.A.P."/>
            <person name="Tomita M."/>
            <person name="Numata K."/>
            <person name="Arakawa K."/>
        </authorList>
    </citation>
    <scope>NUCLEOTIDE SEQUENCE</scope>
</reference>